<evidence type="ECO:0000256" key="1">
    <source>
        <dbReference type="SAM" id="MobiDB-lite"/>
    </source>
</evidence>
<evidence type="ECO:0000313" key="2">
    <source>
        <dbReference type="EMBL" id="KFX47726.1"/>
    </source>
</evidence>
<dbReference type="AlphaFoldDB" id="A0A093VM32"/>
<dbReference type="EMBL" id="JPOX01000014">
    <property type="protein sequence ID" value="KFX47726.1"/>
    <property type="molecule type" value="Genomic_DNA"/>
</dbReference>
<organism evidence="2">
    <name type="scientific">Talaromyces marneffei PM1</name>
    <dbReference type="NCBI Taxonomy" id="1077442"/>
    <lineage>
        <taxon>Eukaryota</taxon>
        <taxon>Fungi</taxon>
        <taxon>Dikarya</taxon>
        <taxon>Ascomycota</taxon>
        <taxon>Pezizomycotina</taxon>
        <taxon>Eurotiomycetes</taxon>
        <taxon>Eurotiomycetidae</taxon>
        <taxon>Eurotiales</taxon>
        <taxon>Trichocomaceae</taxon>
        <taxon>Talaromyces</taxon>
        <taxon>Talaromyces sect. Talaromyces</taxon>
    </lineage>
</organism>
<protein>
    <submittedName>
        <fullName evidence="2">DNA-directed RNA polymerase subunit beta</fullName>
    </submittedName>
</protein>
<keyword evidence="2" id="KW-0804">Transcription</keyword>
<dbReference type="GO" id="GO:0000428">
    <property type="term" value="C:DNA-directed RNA polymerase complex"/>
    <property type="evidence" value="ECO:0007669"/>
    <property type="project" value="UniProtKB-KW"/>
</dbReference>
<sequence>MSPTEPMGMPDEYIPTEGYIEDNQQQASTSVTASDSGQNSRRDGRGIHPFLRPTTIGKSVQADLYRFKAQHLDAAGFSETVGQRA</sequence>
<dbReference type="HOGENOM" id="CLU_2514163_0_0_1"/>
<proteinExistence type="predicted"/>
<accession>A0A093VM32</accession>
<name>A0A093VM32_TALMA</name>
<feature type="region of interest" description="Disordered" evidence="1">
    <location>
        <begin position="1"/>
        <end position="54"/>
    </location>
</feature>
<feature type="compositionally biased region" description="Polar residues" evidence="1">
    <location>
        <begin position="22"/>
        <end position="39"/>
    </location>
</feature>
<keyword evidence="2" id="KW-0240">DNA-directed RNA polymerase</keyword>
<comment type="caution">
    <text evidence="2">The sequence shown here is derived from an EMBL/GenBank/DDBJ whole genome shotgun (WGS) entry which is preliminary data.</text>
</comment>
<reference evidence="2" key="1">
    <citation type="journal article" date="2014" name="PLoS Genet.">
        <title>Signature Gene Expression Reveals Novel Clues to the Molecular Mechanisms of Dimorphic Transition in Penicillium marneffei.</title>
        <authorList>
            <person name="Yang E."/>
            <person name="Wang G."/>
            <person name="Cai J."/>
            <person name="Woo P.C."/>
            <person name="Lau S.K."/>
            <person name="Yuen K.-Y."/>
            <person name="Chow W.-N."/>
            <person name="Lin X."/>
        </authorList>
    </citation>
    <scope>NUCLEOTIDE SEQUENCE [LARGE SCALE GENOMIC DNA]</scope>
    <source>
        <strain evidence="2">PM1</strain>
    </source>
</reference>
<gene>
    <name evidence="2" type="ORF">GQ26_0141310</name>
</gene>